<dbReference type="InterPro" id="IPR001757">
    <property type="entry name" value="P_typ_ATPase"/>
</dbReference>
<dbReference type="InterPro" id="IPR018303">
    <property type="entry name" value="ATPase_P-typ_P_site"/>
</dbReference>
<keyword evidence="12" id="KW-1185">Reference proteome</keyword>
<dbReference type="SMART" id="SM00831">
    <property type="entry name" value="Cation_ATPase_N"/>
    <property type="match status" value="1"/>
</dbReference>
<dbReference type="Gene3D" id="3.40.1110.10">
    <property type="entry name" value="Calcium-transporting ATPase, cytoplasmic domain N"/>
    <property type="match status" value="1"/>
</dbReference>
<feature type="domain" description="Cation-transporting P-type ATPase N-terminal" evidence="10">
    <location>
        <begin position="69"/>
        <end position="145"/>
    </location>
</feature>
<dbReference type="SUPFAM" id="SSF81665">
    <property type="entry name" value="Calcium ATPase, transmembrane domain M"/>
    <property type="match status" value="1"/>
</dbReference>
<dbReference type="InterPro" id="IPR004014">
    <property type="entry name" value="ATPase_P-typ_cation-transptr_N"/>
</dbReference>
<dbReference type="Gene3D" id="2.70.150.10">
    <property type="entry name" value="Calcium-transporting ATPase, cytoplasmic transduction domain A"/>
    <property type="match status" value="1"/>
</dbReference>
<evidence type="ECO:0000256" key="9">
    <source>
        <dbReference type="SAM" id="Phobius"/>
    </source>
</evidence>
<dbReference type="GO" id="GO:0005524">
    <property type="term" value="F:ATP binding"/>
    <property type="evidence" value="ECO:0007669"/>
    <property type="project" value="UniProtKB-KW"/>
</dbReference>
<dbReference type="InterPro" id="IPR006068">
    <property type="entry name" value="ATPase_P-typ_cation-transptr_C"/>
</dbReference>
<dbReference type="EMBL" id="WBKA01000002">
    <property type="protein sequence ID" value="KAB1632826.1"/>
    <property type="molecule type" value="Genomic_DNA"/>
</dbReference>
<name>A0A7C8FIY9_9MICO</name>
<feature type="region of interest" description="Disordered" evidence="8">
    <location>
        <begin position="696"/>
        <end position="761"/>
    </location>
</feature>
<accession>A0A7C8FIY9</accession>
<dbReference type="Pfam" id="PF13246">
    <property type="entry name" value="Cation_ATPase"/>
    <property type="match status" value="1"/>
</dbReference>
<dbReference type="Gene3D" id="3.40.50.1000">
    <property type="entry name" value="HAD superfamily/HAD-like"/>
    <property type="match status" value="2"/>
</dbReference>
<keyword evidence="3" id="KW-0547">Nucleotide-binding</keyword>
<dbReference type="Pfam" id="PF00689">
    <property type="entry name" value="Cation_ATPase_C"/>
    <property type="match status" value="1"/>
</dbReference>
<evidence type="ECO:0000256" key="8">
    <source>
        <dbReference type="SAM" id="MobiDB-lite"/>
    </source>
</evidence>
<comment type="subcellular location">
    <subcellularLocation>
        <location evidence="1">Cell membrane</location>
        <topology evidence="1">Multi-pass membrane protein</topology>
    </subcellularLocation>
</comment>
<evidence type="ECO:0000256" key="2">
    <source>
        <dbReference type="ARBA" id="ARBA00022692"/>
    </source>
</evidence>
<evidence type="ECO:0000256" key="1">
    <source>
        <dbReference type="ARBA" id="ARBA00004651"/>
    </source>
</evidence>
<feature type="transmembrane region" description="Helical" evidence="9">
    <location>
        <begin position="338"/>
        <end position="364"/>
    </location>
</feature>
<dbReference type="PROSITE" id="PS00154">
    <property type="entry name" value="ATPASE_E1_E2"/>
    <property type="match status" value="1"/>
</dbReference>
<evidence type="ECO:0000313" key="12">
    <source>
        <dbReference type="Proteomes" id="UP000481339"/>
    </source>
</evidence>
<dbReference type="SUPFAM" id="SSF56784">
    <property type="entry name" value="HAD-like"/>
    <property type="match status" value="1"/>
</dbReference>
<dbReference type="PRINTS" id="PR00121">
    <property type="entry name" value="NAKATPASE"/>
</dbReference>
<feature type="transmembrane region" description="Helical" evidence="9">
    <location>
        <begin position="312"/>
        <end position="332"/>
    </location>
</feature>
<dbReference type="OrthoDB" id="9814270at2"/>
<evidence type="ECO:0000256" key="3">
    <source>
        <dbReference type="ARBA" id="ARBA00022741"/>
    </source>
</evidence>
<dbReference type="GO" id="GO:0005886">
    <property type="term" value="C:plasma membrane"/>
    <property type="evidence" value="ECO:0007669"/>
    <property type="project" value="UniProtKB-SubCell"/>
</dbReference>
<evidence type="ECO:0000256" key="6">
    <source>
        <dbReference type="ARBA" id="ARBA00023136"/>
    </source>
</evidence>
<dbReference type="GO" id="GO:0016887">
    <property type="term" value="F:ATP hydrolysis activity"/>
    <property type="evidence" value="ECO:0007669"/>
    <property type="project" value="InterPro"/>
</dbReference>
<dbReference type="Proteomes" id="UP000481339">
    <property type="component" value="Unassembled WGS sequence"/>
</dbReference>
<keyword evidence="4" id="KW-0067">ATP-binding</keyword>
<feature type="transmembrane region" description="Helical" evidence="9">
    <location>
        <begin position="830"/>
        <end position="852"/>
    </location>
</feature>
<dbReference type="InterPro" id="IPR036412">
    <property type="entry name" value="HAD-like_sf"/>
</dbReference>
<feature type="region of interest" description="Disordered" evidence="8">
    <location>
        <begin position="1"/>
        <end position="58"/>
    </location>
</feature>
<keyword evidence="6 9" id="KW-0472">Membrane</keyword>
<evidence type="ECO:0000256" key="4">
    <source>
        <dbReference type="ARBA" id="ARBA00022840"/>
    </source>
</evidence>
<dbReference type="Gene3D" id="1.20.1110.10">
    <property type="entry name" value="Calcium-transporting ATPase, transmembrane domain"/>
    <property type="match status" value="2"/>
</dbReference>
<protein>
    <submittedName>
        <fullName evidence="11">HAD-IC family P-type ATPase</fullName>
    </submittedName>
</protein>
<evidence type="ECO:0000256" key="7">
    <source>
        <dbReference type="ARBA" id="ARBA00049360"/>
    </source>
</evidence>
<dbReference type="InterPro" id="IPR008250">
    <property type="entry name" value="ATPase_P-typ_transduc_dom_A_sf"/>
</dbReference>
<feature type="transmembrane region" description="Helical" evidence="9">
    <location>
        <begin position="149"/>
        <end position="165"/>
    </location>
</feature>
<feature type="compositionally biased region" description="Low complexity" evidence="8">
    <location>
        <begin position="697"/>
        <end position="739"/>
    </location>
</feature>
<evidence type="ECO:0000313" key="11">
    <source>
        <dbReference type="EMBL" id="KAB1632826.1"/>
    </source>
</evidence>
<dbReference type="InterPro" id="IPR023299">
    <property type="entry name" value="ATPase_P-typ_cyto_dom_N"/>
</dbReference>
<dbReference type="InterPro" id="IPR059000">
    <property type="entry name" value="ATPase_P-type_domA"/>
</dbReference>
<feature type="transmembrane region" description="Helical" evidence="9">
    <location>
        <begin position="899"/>
        <end position="923"/>
    </location>
</feature>
<keyword evidence="2 9" id="KW-0812">Transmembrane</keyword>
<dbReference type="Pfam" id="PF00690">
    <property type="entry name" value="Cation_ATPase_N"/>
    <property type="match status" value="1"/>
</dbReference>
<keyword evidence="5 9" id="KW-1133">Transmembrane helix</keyword>
<dbReference type="InterPro" id="IPR023298">
    <property type="entry name" value="ATPase_P-typ_TM_dom_sf"/>
</dbReference>
<feature type="transmembrane region" description="Helical" evidence="9">
    <location>
        <begin position="961"/>
        <end position="980"/>
    </location>
</feature>
<organism evidence="11 12">
    <name type="scientific">Pseudoclavibacter caeni</name>
    <dbReference type="NCBI Taxonomy" id="908846"/>
    <lineage>
        <taxon>Bacteria</taxon>
        <taxon>Bacillati</taxon>
        <taxon>Actinomycetota</taxon>
        <taxon>Actinomycetes</taxon>
        <taxon>Micrococcales</taxon>
        <taxon>Microbacteriaceae</taxon>
        <taxon>Pseudoclavibacter</taxon>
    </lineage>
</organism>
<dbReference type="PRINTS" id="PR00119">
    <property type="entry name" value="CATATPASE"/>
</dbReference>
<gene>
    <name evidence="11" type="ORF">F8O02_02885</name>
</gene>
<evidence type="ECO:0000256" key="5">
    <source>
        <dbReference type="ARBA" id="ARBA00022989"/>
    </source>
</evidence>
<feature type="transmembrane region" description="Helical" evidence="9">
    <location>
        <begin position="120"/>
        <end position="143"/>
    </location>
</feature>
<sequence>MGQGHGAARHFALDAGTGDDGERTARRGPRCAGADAAQEARRSMVDGARRDEPVAGGRERRALPWSAPTFWAGSAEEVAKGLQVGGDGSAGLTAAEADNRREWLAQIDGRQRHEHPALVILARQFTSPITVLLLIAAVISFLVDDAVDGAIVIAIVAVSGLLGFWQEYRAGSAVRALMDRVKVTATVLRDGSPHEIALGEIVPGDVVDLSAGSVIPADGRLLASDRLLVDESALTGESFPVEKDAADRVVSDAALDARSDCVFQGSHVVSGTGRLLVVATGRRTQFGTVSKELTGRSQATDFEQGLNGFGRMLLRIMVVLTIFILLVNAVLGREFIESLMFALALAIGLTPQMLPAITSVSLAAGARRMADRKVIVKRLEAIEDLGSVSVLCTDKTGTITVGVAQLDRAEPIRSARSAQALGGSPAGQELLIASPSPDAAERARDAARRAALDPTVLQLALVNAGMQHGFANPLDQAILGAGPVPDGLRAIGELPYDFTRKRLSVAVTGEHAPAGAPGVLVCKGAFDSVVDCCTTARVGDRNVPVVEVRDELQQRFEELSADGYRVLGIATGTVTAAADGTDERRLTADDEQGLTLRGLLCFHDPIKPDVLEDIAGLRELGVTVKVITGDNRFAAGKVARDLGLDAEDVVTGPQLDAVDDGALRQLVRRASVFAEVEPAHKARIVRALRDQSADGIARSASAPRALPAGPSATAVPAASAPAPAGTESGSATEDAAAAAPQGMSTRSGTAVARVHPRGHRPAAERTAVAFLGDGINDAPALHAADVGISVDTAHEVAKDAASVVLLDKSLGVILDGVRLGRETFANTLKYVRVTTSASFGNMISMAFASLFLPFLPLLPRQVLVLNFLTDLPSMAIASDRVDSELVQRPGRWRIGSIRTFMIVFGVLSAVFDILTFGVLMLGFGTDDTMFRSAWFIESTLTELAVMFSMRTARPIQRSRPGRGLLVLSLIVAVITIALPYSPVGPLLGIDDVPAGIFAALIGITVVYVAANELLKRRFILATR</sequence>
<dbReference type="NCBIfam" id="TIGR01494">
    <property type="entry name" value="ATPase_P-type"/>
    <property type="match status" value="1"/>
</dbReference>
<dbReference type="AlphaFoldDB" id="A0A7C8FIY9"/>
<dbReference type="Pfam" id="PF00122">
    <property type="entry name" value="E1-E2_ATPase"/>
    <property type="match status" value="1"/>
</dbReference>
<dbReference type="SUPFAM" id="SSF81660">
    <property type="entry name" value="Metal cation-transporting ATPase, ATP-binding domain N"/>
    <property type="match status" value="1"/>
</dbReference>
<feature type="transmembrane region" description="Helical" evidence="9">
    <location>
        <begin position="992"/>
        <end position="1010"/>
    </location>
</feature>
<dbReference type="InterPro" id="IPR023214">
    <property type="entry name" value="HAD_sf"/>
</dbReference>
<feature type="compositionally biased region" description="Basic and acidic residues" evidence="8">
    <location>
        <begin position="38"/>
        <end position="58"/>
    </location>
</feature>
<comment type="catalytic activity">
    <reaction evidence="7">
        <text>ATP + H2O = ADP + phosphate + H(+)</text>
        <dbReference type="Rhea" id="RHEA:13065"/>
        <dbReference type="ChEBI" id="CHEBI:15377"/>
        <dbReference type="ChEBI" id="CHEBI:15378"/>
        <dbReference type="ChEBI" id="CHEBI:30616"/>
        <dbReference type="ChEBI" id="CHEBI:43474"/>
        <dbReference type="ChEBI" id="CHEBI:456216"/>
    </reaction>
</comment>
<dbReference type="SUPFAM" id="SSF81653">
    <property type="entry name" value="Calcium ATPase, transduction domain A"/>
    <property type="match status" value="1"/>
</dbReference>
<reference evidence="11 12" key="1">
    <citation type="submission" date="2019-09" db="EMBL/GenBank/DDBJ databases">
        <title>Phylogeny of genus Pseudoclavibacter and closely related genus.</title>
        <authorList>
            <person name="Li Y."/>
        </authorList>
    </citation>
    <scope>NUCLEOTIDE SEQUENCE [LARGE SCALE GENOMIC DNA]</scope>
    <source>
        <strain evidence="11 12">JCM 16921</strain>
    </source>
</reference>
<dbReference type="PANTHER" id="PTHR42861">
    <property type="entry name" value="CALCIUM-TRANSPORTING ATPASE"/>
    <property type="match status" value="1"/>
</dbReference>
<comment type="caution">
    <text evidence="11">The sequence shown here is derived from an EMBL/GenBank/DDBJ whole genome shotgun (WGS) entry which is preliminary data.</text>
</comment>
<evidence type="ECO:0000259" key="10">
    <source>
        <dbReference type="SMART" id="SM00831"/>
    </source>
</evidence>
<proteinExistence type="predicted"/>